<feature type="domain" description="FDX-ACB" evidence="13">
    <location>
        <begin position="1"/>
        <end position="93"/>
    </location>
</feature>
<dbReference type="PROSITE" id="PS51447">
    <property type="entry name" value="FDX_ACB"/>
    <property type="match status" value="1"/>
</dbReference>
<keyword evidence="12" id="KW-0030">Aminoacyl-tRNA synthetase</keyword>
<dbReference type="InterPro" id="IPR036690">
    <property type="entry name" value="Fdx_antiC-bd_sf"/>
</dbReference>
<evidence type="ECO:0000256" key="5">
    <source>
        <dbReference type="ARBA" id="ARBA00022598"/>
    </source>
</evidence>
<sequence>KFPAVKRDLALLIDKHIQFAEIEQIAYDTEKKLLREVSLFDVYEGKNLEDGKKSYAVSFVLQDETQTLTEAVIDKIMAKIVKNLEDKLGAKQR</sequence>
<dbReference type="GO" id="GO:0005524">
    <property type="term" value="F:ATP binding"/>
    <property type="evidence" value="ECO:0007669"/>
    <property type="project" value="UniProtKB-KW"/>
</dbReference>
<feature type="non-terminal residue" evidence="14">
    <location>
        <position position="1"/>
    </location>
</feature>
<evidence type="ECO:0000256" key="11">
    <source>
        <dbReference type="ARBA" id="ARBA00022917"/>
    </source>
</evidence>
<organism evidence="14">
    <name type="scientific">termite gut metagenome</name>
    <dbReference type="NCBI Taxonomy" id="433724"/>
    <lineage>
        <taxon>unclassified sequences</taxon>
        <taxon>metagenomes</taxon>
        <taxon>organismal metagenomes</taxon>
    </lineage>
</organism>
<keyword evidence="7" id="KW-0547">Nucleotide-binding</keyword>
<dbReference type="Pfam" id="PF03147">
    <property type="entry name" value="FDX-ACB"/>
    <property type="match status" value="1"/>
</dbReference>
<dbReference type="InterPro" id="IPR005121">
    <property type="entry name" value="Fdx_antiC-bd"/>
</dbReference>
<evidence type="ECO:0000256" key="2">
    <source>
        <dbReference type="ARBA" id="ARBA00004496"/>
    </source>
</evidence>
<keyword evidence="9" id="KW-0460">Magnesium</keyword>
<accession>A0A5J4QS81</accession>
<proteinExistence type="predicted"/>
<keyword evidence="11" id="KW-0648">Protein biosynthesis</keyword>
<name>A0A5J4QS81_9ZZZZ</name>
<dbReference type="GO" id="GO:0006412">
    <property type="term" value="P:translation"/>
    <property type="evidence" value="ECO:0007669"/>
    <property type="project" value="UniProtKB-KW"/>
</dbReference>
<evidence type="ECO:0000256" key="8">
    <source>
        <dbReference type="ARBA" id="ARBA00022840"/>
    </source>
</evidence>
<dbReference type="SUPFAM" id="SSF54991">
    <property type="entry name" value="Anticodon-binding domain of PheRS"/>
    <property type="match status" value="1"/>
</dbReference>
<evidence type="ECO:0000256" key="12">
    <source>
        <dbReference type="ARBA" id="ARBA00023146"/>
    </source>
</evidence>
<dbReference type="Gene3D" id="3.30.70.380">
    <property type="entry name" value="Ferrodoxin-fold anticodon-binding domain"/>
    <property type="match status" value="1"/>
</dbReference>
<keyword evidence="8" id="KW-0067">ATP-binding</keyword>
<keyword evidence="5 14" id="KW-0436">Ligase</keyword>
<keyword evidence="4" id="KW-0820">tRNA-binding</keyword>
<dbReference type="AlphaFoldDB" id="A0A5J4QS81"/>
<keyword evidence="10" id="KW-0694">RNA-binding</keyword>
<evidence type="ECO:0000256" key="4">
    <source>
        <dbReference type="ARBA" id="ARBA00022555"/>
    </source>
</evidence>
<evidence type="ECO:0000313" key="14">
    <source>
        <dbReference type="EMBL" id="KAA6324018.1"/>
    </source>
</evidence>
<evidence type="ECO:0000256" key="1">
    <source>
        <dbReference type="ARBA" id="ARBA00001946"/>
    </source>
</evidence>
<dbReference type="GO" id="GO:0046872">
    <property type="term" value="F:metal ion binding"/>
    <property type="evidence" value="ECO:0007669"/>
    <property type="project" value="UniProtKB-KW"/>
</dbReference>
<dbReference type="GO" id="GO:0005737">
    <property type="term" value="C:cytoplasm"/>
    <property type="evidence" value="ECO:0007669"/>
    <property type="project" value="UniProtKB-SubCell"/>
</dbReference>
<evidence type="ECO:0000256" key="7">
    <source>
        <dbReference type="ARBA" id="ARBA00022741"/>
    </source>
</evidence>
<comment type="caution">
    <text evidence="14">The sequence shown here is derived from an EMBL/GenBank/DDBJ whole genome shotgun (WGS) entry which is preliminary data.</text>
</comment>
<protein>
    <submittedName>
        <fullName evidence="14">Phenylalanine--tRNA ligase beta subunit</fullName>
        <ecNumber evidence="14">6.1.1.20</ecNumber>
    </submittedName>
</protein>
<comment type="cofactor">
    <cofactor evidence="1">
        <name>Mg(2+)</name>
        <dbReference type="ChEBI" id="CHEBI:18420"/>
    </cofactor>
</comment>
<evidence type="ECO:0000256" key="9">
    <source>
        <dbReference type="ARBA" id="ARBA00022842"/>
    </source>
</evidence>
<keyword evidence="6" id="KW-0479">Metal-binding</keyword>
<dbReference type="GO" id="GO:0004826">
    <property type="term" value="F:phenylalanine-tRNA ligase activity"/>
    <property type="evidence" value="ECO:0007669"/>
    <property type="project" value="UniProtKB-EC"/>
</dbReference>
<evidence type="ECO:0000256" key="10">
    <source>
        <dbReference type="ARBA" id="ARBA00022884"/>
    </source>
</evidence>
<evidence type="ECO:0000256" key="6">
    <source>
        <dbReference type="ARBA" id="ARBA00022723"/>
    </source>
</evidence>
<gene>
    <name evidence="14" type="ORF">EZS27_026606</name>
</gene>
<evidence type="ECO:0000259" key="13">
    <source>
        <dbReference type="PROSITE" id="PS51447"/>
    </source>
</evidence>
<dbReference type="GO" id="GO:0000049">
    <property type="term" value="F:tRNA binding"/>
    <property type="evidence" value="ECO:0007669"/>
    <property type="project" value="UniProtKB-KW"/>
</dbReference>
<dbReference type="EMBL" id="SNRY01002669">
    <property type="protein sequence ID" value="KAA6324018.1"/>
    <property type="molecule type" value="Genomic_DNA"/>
</dbReference>
<evidence type="ECO:0000256" key="3">
    <source>
        <dbReference type="ARBA" id="ARBA00022490"/>
    </source>
</evidence>
<keyword evidence="3" id="KW-0963">Cytoplasm</keyword>
<dbReference type="EC" id="6.1.1.20" evidence="14"/>
<dbReference type="SMART" id="SM00896">
    <property type="entry name" value="FDX-ACB"/>
    <property type="match status" value="1"/>
</dbReference>
<reference evidence="14" key="1">
    <citation type="submission" date="2019-03" db="EMBL/GenBank/DDBJ databases">
        <title>Single cell metagenomics reveals metabolic interactions within the superorganism composed of flagellate Streblomastix strix and complex community of Bacteroidetes bacteria on its surface.</title>
        <authorList>
            <person name="Treitli S.C."/>
            <person name="Kolisko M."/>
            <person name="Husnik F."/>
            <person name="Keeling P."/>
            <person name="Hampl V."/>
        </authorList>
    </citation>
    <scope>NUCLEOTIDE SEQUENCE</scope>
    <source>
        <strain evidence="14">STM</strain>
    </source>
</reference>
<comment type="subcellular location">
    <subcellularLocation>
        <location evidence="2">Cytoplasm</location>
    </subcellularLocation>
</comment>
<dbReference type="FunFam" id="3.30.70.380:FF:000001">
    <property type="entry name" value="Phenylalanine--tRNA ligase beta subunit"/>
    <property type="match status" value="1"/>
</dbReference>